<name>A0ABU0HA93_9HYPH</name>
<keyword evidence="1 5" id="KW-0489">Methyltransferase</keyword>
<dbReference type="PROSITE" id="PS51143">
    <property type="entry name" value="MT_A70"/>
    <property type="match status" value="1"/>
</dbReference>
<comment type="caution">
    <text evidence="5">The sequence shown here is derived from an EMBL/GenBank/DDBJ whole genome shotgun (WGS) entry which is preliminary data.</text>
</comment>
<evidence type="ECO:0000256" key="4">
    <source>
        <dbReference type="PROSITE-ProRule" id="PRU00489"/>
    </source>
</evidence>
<evidence type="ECO:0000256" key="2">
    <source>
        <dbReference type="ARBA" id="ARBA00022679"/>
    </source>
</evidence>
<sequence length="419" mass="46110">MTSLPFHPLANIFPLLEDRAFAELVEDIRANGILDEIVMLDGKILDGRNRYRAAIAAGLFDADVDWQRDWRFVRFGETGLDGIAAGSDPTAYVISRNLRRRHLTESQRAMAAAELASGRHGGARTGSSAQAANLPLALTQAAAGEMLNVSERTVRSARVVIETGAPALVEAVKQGSVSVFSAVSLAQLPIAEQRRVIETADQRAIAGFVKGLRAEKQAAKKERRVAREIALGSLQRALPDRKFGVIYADPEWRFEPYSRETGMDRAPDNHYPTSETNDIIARPVGTIAAKDCVLLLWATGPMIRAALRVMEVWGFEYKSQQIWVKIRPGDARGPGYWFTGEHELLLLGTRGNVPAPAPGEQWPSVVHAPVGEHSQKPEIFAEMIEEYFPNLPKIELNARRARPGWELWGLEAPAAEVLG</sequence>
<keyword evidence="6" id="KW-1185">Reference proteome</keyword>
<organism evidence="5 6">
    <name type="scientific">Kaistia dalseonensis</name>
    <dbReference type="NCBI Taxonomy" id="410840"/>
    <lineage>
        <taxon>Bacteria</taxon>
        <taxon>Pseudomonadati</taxon>
        <taxon>Pseudomonadota</taxon>
        <taxon>Alphaproteobacteria</taxon>
        <taxon>Hyphomicrobiales</taxon>
        <taxon>Kaistiaceae</taxon>
        <taxon>Kaistia</taxon>
    </lineage>
</organism>
<protein>
    <submittedName>
        <fullName evidence="5">N6-adenosine-specific RNA methylase IME4</fullName>
    </submittedName>
</protein>
<dbReference type="EMBL" id="JAUSVO010000003">
    <property type="protein sequence ID" value="MDQ0438386.1"/>
    <property type="molecule type" value="Genomic_DNA"/>
</dbReference>
<dbReference type="GO" id="GO:0032259">
    <property type="term" value="P:methylation"/>
    <property type="evidence" value="ECO:0007669"/>
    <property type="project" value="UniProtKB-KW"/>
</dbReference>
<dbReference type="SUPFAM" id="SSF53335">
    <property type="entry name" value="S-adenosyl-L-methionine-dependent methyltransferases"/>
    <property type="match status" value="1"/>
</dbReference>
<comment type="similarity">
    <text evidence="4">Belongs to the MT-A70-like family.</text>
</comment>
<evidence type="ECO:0000313" key="6">
    <source>
        <dbReference type="Proteomes" id="UP001241603"/>
    </source>
</evidence>
<keyword evidence="3" id="KW-0949">S-adenosyl-L-methionine</keyword>
<dbReference type="Proteomes" id="UP001241603">
    <property type="component" value="Unassembled WGS sequence"/>
</dbReference>
<gene>
    <name evidence="5" type="ORF">QO014_002778</name>
</gene>
<dbReference type="SUPFAM" id="SSF110849">
    <property type="entry name" value="ParB/Sulfiredoxin"/>
    <property type="match status" value="1"/>
</dbReference>
<dbReference type="InterPro" id="IPR029063">
    <property type="entry name" value="SAM-dependent_MTases_sf"/>
</dbReference>
<proteinExistence type="inferred from homology"/>
<dbReference type="RefSeq" id="WP_266349272.1">
    <property type="nucleotide sequence ID" value="NZ_JAPKNG010000003.1"/>
</dbReference>
<evidence type="ECO:0000256" key="1">
    <source>
        <dbReference type="ARBA" id="ARBA00022603"/>
    </source>
</evidence>
<dbReference type="Pfam" id="PF05063">
    <property type="entry name" value="MT-A70"/>
    <property type="match status" value="1"/>
</dbReference>
<dbReference type="PANTHER" id="PTHR12829:SF7">
    <property type="entry name" value="N6-ADENOSINE-METHYLTRANSFERASE CATALYTIC SUBUNIT"/>
    <property type="match status" value="1"/>
</dbReference>
<evidence type="ECO:0000313" key="5">
    <source>
        <dbReference type="EMBL" id="MDQ0438386.1"/>
    </source>
</evidence>
<accession>A0ABU0HA93</accession>
<dbReference type="InterPro" id="IPR007757">
    <property type="entry name" value="MT-A70-like"/>
</dbReference>
<dbReference type="Gene3D" id="1.10.10.2830">
    <property type="match status" value="1"/>
</dbReference>
<evidence type="ECO:0000256" key="3">
    <source>
        <dbReference type="ARBA" id="ARBA00022691"/>
    </source>
</evidence>
<keyword evidence="2" id="KW-0808">Transferase</keyword>
<reference evidence="5 6" key="1">
    <citation type="submission" date="2023-07" db="EMBL/GenBank/DDBJ databases">
        <title>Genomic Encyclopedia of Type Strains, Phase IV (KMG-IV): sequencing the most valuable type-strain genomes for metagenomic binning, comparative biology and taxonomic classification.</title>
        <authorList>
            <person name="Goeker M."/>
        </authorList>
    </citation>
    <scope>NUCLEOTIDE SEQUENCE [LARGE SCALE GENOMIC DNA]</scope>
    <source>
        <strain evidence="5 6">B6-8</strain>
    </source>
</reference>
<dbReference type="GO" id="GO:0008168">
    <property type="term" value="F:methyltransferase activity"/>
    <property type="evidence" value="ECO:0007669"/>
    <property type="project" value="UniProtKB-KW"/>
</dbReference>
<dbReference type="InterPro" id="IPR036086">
    <property type="entry name" value="ParB/Sulfiredoxin_sf"/>
</dbReference>
<dbReference type="PANTHER" id="PTHR12829">
    <property type="entry name" value="N6-ADENOSINE-METHYLTRANSFERASE"/>
    <property type="match status" value="1"/>
</dbReference>